<organism evidence="1 2">
    <name type="scientific">Natronosalvus hydrolyticus</name>
    <dbReference type="NCBI Taxonomy" id="2979988"/>
    <lineage>
        <taxon>Archaea</taxon>
        <taxon>Methanobacteriati</taxon>
        <taxon>Methanobacteriota</taxon>
        <taxon>Stenosarchaea group</taxon>
        <taxon>Halobacteria</taxon>
        <taxon>Halobacteriales</taxon>
        <taxon>Natrialbaceae</taxon>
        <taxon>Natronosalvus</taxon>
    </lineage>
</organism>
<dbReference type="AlphaFoldDB" id="A0AAP2Z961"/>
<evidence type="ECO:0000313" key="2">
    <source>
        <dbReference type="Proteomes" id="UP001321047"/>
    </source>
</evidence>
<dbReference type="Gene3D" id="3.40.50.1220">
    <property type="entry name" value="TPP-binding domain"/>
    <property type="match status" value="1"/>
</dbReference>
<dbReference type="EMBL" id="JAOPJZ010000008">
    <property type="protein sequence ID" value="MCU4752618.1"/>
    <property type="molecule type" value="Genomic_DNA"/>
</dbReference>
<gene>
    <name evidence="1" type="ORF">OB919_11555</name>
</gene>
<dbReference type="SUPFAM" id="SSF52467">
    <property type="entry name" value="DHS-like NAD/FAD-binding domain"/>
    <property type="match status" value="1"/>
</dbReference>
<reference evidence="1 2" key="1">
    <citation type="submission" date="2022-09" db="EMBL/GenBank/DDBJ databases">
        <title>Enrichment on poylsaccharides allowed isolation of novel metabolic and taxonomic groups of Haloarchaea.</title>
        <authorList>
            <person name="Sorokin D.Y."/>
            <person name="Elcheninov A.G."/>
            <person name="Khizhniak T.V."/>
            <person name="Kolganova T.V."/>
            <person name="Kublanov I.V."/>
        </authorList>
    </citation>
    <scope>NUCLEOTIDE SEQUENCE [LARGE SCALE GENOMIC DNA]</scope>
    <source>
        <strain evidence="1 2">AArc-curdl1</strain>
    </source>
</reference>
<name>A0AAP2Z961_9EURY</name>
<keyword evidence="2" id="KW-1185">Reference proteome</keyword>
<dbReference type="Proteomes" id="UP001321047">
    <property type="component" value="Unassembled WGS sequence"/>
</dbReference>
<dbReference type="Pfam" id="PF13289">
    <property type="entry name" value="SIR2_2"/>
    <property type="match status" value="1"/>
</dbReference>
<dbReference type="InterPro" id="IPR029035">
    <property type="entry name" value="DHS-like_NAD/FAD-binding_dom"/>
</dbReference>
<evidence type="ECO:0000313" key="1">
    <source>
        <dbReference type="EMBL" id="MCU4752618.1"/>
    </source>
</evidence>
<comment type="caution">
    <text evidence="1">The sequence shown here is derived from an EMBL/GenBank/DDBJ whole genome shotgun (WGS) entry which is preliminary data.</text>
</comment>
<proteinExistence type="predicted"/>
<dbReference type="RefSeq" id="WP_342808948.1">
    <property type="nucleotide sequence ID" value="NZ_JAOPJZ010000008.1"/>
</dbReference>
<sequence length="563" mass="63970">MVDNEMALTFSVRNNPGVYALLVGSGISRGAEIPTGWDVIEDLIRKVAEAEGEDPEPEPTEWYREEYGEKPQYDALLEQLAPSKEDRQALLKSYFEPTDEERQKGIKTPSQAHKNIAWLVKHGYIKVIVTTNFDRLLEQALKERGVTPTVIAKPSDAEGVAPLAHEEAVILKVNGDYKASTLKNTADELENYDPEIERLIEQVLDEYGLIVCGWSGTNDSALRDLILSAKNRRYSMYWTAHSSLDETAEKLVEHRDGNAISIDGADSFFYTLKEKVQALEDAGPGAPLSKEVARERTKRYLTREAHVIDLEELIHEETESLRERLADGERFGLSVDREDADTSEVLNKYKKETETLISVSSSCAYWGPEVPNSPRDRICKSLTRLAKTEPDPRPKYSQWRDLPMYPTTLLIYSMGVAAVDSENWGTIYDILTETETRPYSSYTSEPLGIVGHPYEVGEGMRDGTEVLKDHLKDSLRDPLRIFLPEQEDYDRAFDKFNVLADLTLMDLADRLNNDRIRLPRQRYYTLDIEETVNPESGEWAPIQAGFFEGSVDRANELIDQLRY</sequence>
<protein>
    <submittedName>
        <fullName evidence="1">SIR2 family protein</fullName>
    </submittedName>
</protein>
<accession>A0AAP2Z961</accession>